<dbReference type="InterPro" id="IPR005829">
    <property type="entry name" value="Sugar_transporter_CS"/>
</dbReference>
<feature type="transmembrane region" description="Helical" evidence="10">
    <location>
        <begin position="120"/>
        <end position="139"/>
    </location>
</feature>
<feature type="transmembrane region" description="Helical" evidence="10">
    <location>
        <begin position="189"/>
        <end position="207"/>
    </location>
</feature>
<proteinExistence type="inferred from homology"/>
<evidence type="ECO:0000256" key="8">
    <source>
        <dbReference type="ARBA" id="ARBA00023136"/>
    </source>
</evidence>
<evidence type="ECO:0000256" key="6">
    <source>
        <dbReference type="ARBA" id="ARBA00022692"/>
    </source>
</evidence>
<dbReference type="PRINTS" id="PR00171">
    <property type="entry name" value="SUGRTRNSPORT"/>
</dbReference>
<dbReference type="PANTHER" id="PTHR48020">
    <property type="entry name" value="PROTON MYO-INOSITOL COTRANSPORTER"/>
    <property type="match status" value="1"/>
</dbReference>
<comment type="subcellular location">
    <subcellularLocation>
        <location evidence="1">Cell membrane</location>
        <topology evidence="1">Multi-pass membrane protein</topology>
    </subcellularLocation>
</comment>
<feature type="domain" description="Major facilitator superfamily (MFS) profile" evidence="11">
    <location>
        <begin position="27"/>
        <end position="465"/>
    </location>
</feature>
<evidence type="ECO:0000259" key="11">
    <source>
        <dbReference type="PROSITE" id="PS50850"/>
    </source>
</evidence>
<dbReference type="InterPro" id="IPR050814">
    <property type="entry name" value="Myo-inositol_Transporter"/>
</dbReference>
<comment type="caution">
    <text evidence="12">The sequence shown here is derived from an EMBL/GenBank/DDBJ whole genome shotgun (WGS) entry which is preliminary data.</text>
</comment>
<dbReference type="Gene3D" id="1.20.1250.20">
    <property type="entry name" value="MFS general substrate transporter like domains"/>
    <property type="match status" value="2"/>
</dbReference>
<feature type="transmembrane region" description="Helical" evidence="10">
    <location>
        <begin position="93"/>
        <end position="114"/>
    </location>
</feature>
<keyword evidence="8 10" id="KW-0472">Membrane</keyword>
<evidence type="ECO:0000256" key="5">
    <source>
        <dbReference type="ARBA" id="ARBA00022597"/>
    </source>
</evidence>
<evidence type="ECO:0000256" key="3">
    <source>
        <dbReference type="ARBA" id="ARBA00022448"/>
    </source>
</evidence>
<dbReference type="SUPFAM" id="SSF103473">
    <property type="entry name" value="MFS general substrate transporter"/>
    <property type="match status" value="1"/>
</dbReference>
<keyword evidence="3 9" id="KW-0813">Transport</keyword>
<evidence type="ECO:0000256" key="4">
    <source>
        <dbReference type="ARBA" id="ARBA00022475"/>
    </source>
</evidence>
<feature type="transmembrane region" description="Helical" evidence="10">
    <location>
        <begin position="375"/>
        <end position="400"/>
    </location>
</feature>
<feature type="transmembrane region" description="Helical" evidence="10">
    <location>
        <begin position="268"/>
        <end position="293"/>
    </location>
</feature>
<evidence type="ECO:0000256" key="9">
    <source>
        <dbReference type="RuleBase" id="RU003346"/>
    </source>
</evidence>
<feature type="transmembrane region" description="Helical" evidence="10">
    <location>
        <begin position="412"/>
        <end position="431"/>
    </location>
</feature>
<dbReference type="InterPro" id="IPR003663">
    <property type="entry name" value="Sugar/inositol_transpt"/>
</dbReference>
<dbReference type="InterPro" id="IPR036259">
    <property type="entry name" value="MFS_trans_sf"/>
</dbReference>
<evidence type="ECO:0000313" key="12">
    <source>
        <dbReference type="EMBL" id="NYI08322.1"/>
    </source>
</evidence>
<feature type="transmembrane region" description="Helical" evidence="10">
    <location>
        <begin position="443"/>
        <end position="462"/>
    </location>
</feature>
<feature type="transmembrane region" description="Helical" evidence="10">
    <location>
        <begin position="151"/>
        <end position="169"/>
    </location>
</feature>
<dbReference type="PROSITE" id="PS00216">
    <property type="entry name" value="SUGAR_TRANSPORT_1"/>
    <property type="match status" value="1"/>
</dbReference>
<dbReference type="GO" id="GO:0022857">
    <property type="term" value="F:transmembrane transporter activity"/>
    <property type="evidence" value="ECO:0007669"/>
    <property type="project" value="InterPro"/>
</dbReference>
<keyword evidence="7 10" id="KW-1133">Transmembrane helix</keyword>
<evidence type="ECO:0000256" key="7">
    <source>
        <dbReference type="ARBA" id="ARBA00022989"/>
    </source>
</evidence>
<keyword evidence="5" id="KW-0762">Sugar transport</keyword>
<evidence type="ECO:0000256" key="1">
    <source>
        <dbReference type="ARBA" id="ARBA00004651"/>
    </source>
</evidence>
<organism evidence="12 13">
    <name type="scientific">Allostreptomyces psammosilenae</name>
    <dbReference type="NCBI Taxonomy" id="1892865"/>
    <lineage>
        <taxon>Bacteria</taxon>
        <taxon>Bacillati</taxon>
        <taxon>Actinomycetota</taxon>
        <taxon>Actinomycetes</taxon>
        <taxon>Kitasatosporales</taxon>
        <taxon>Streptomycetaceae</taxon>
        <taxon>Allostreptomyces</taxon>
    </lineage>
</organism>
<dbReference type="PROSITE" id="PS50850">
    <property type="entry name" value="MFS"/>
    <property type="match status" value="1"/>
</dbReference>
<dbReference type="Pfam" id="PF00083">
    <property type="entry name" value="Sugar_tr"/>
    <property type="match status" value="1"/>
</dbReference>
<feature type="transmembrane region" description="Helical" evidence="10">
    <location>
        <begin position="337"/>
        <end position="363"/>
    </location>
</feature>
<dbReference type="InterPro" id="IPR005828">
    <property type="entry name" value="MFS_sugar_transport-like"/>
</dbReference>
<dbReference type="PROSITE" id="PS00217">
    <property type="entry name" value="SUGAR_TRANSPORT_2"/>
    <property type="match status" value="1"/>
</dbReference>
<dbReference type="RefSeq" id="WP_179817157.1">
    <property type="nucleotide sequence ID" value="NZ_JACBZD010000002.1"/>
</dbReference>
<protein>
    <submittedName>
        <fullName evidence="12">SP family sugar:H+ symporter-like MFS transporter</fullName>
    </submittedName>
</protein>
<dbReference type="FunFam" id="1.20.1250.20:FF:000122">
    <property type="entry name" value="D-xylose transporter XylE"/>
    <property type="match status" value="1"/>
</dbReference>
<dbReference type="EMBL" id="JACBZD010000002">
    <property type="protein sequence ID" value="NYI08322.1"/>
    <property type="molecule type" value="Genomic_DNA"/>
</dbReference>
<gene>
    <name evidence="12" type="ORF">FHU37_005351</name>
</gene>
<dbReference type="GO" id="GO:0005886">
    <property type="term" value="C:plasma membrane"/>
    <property type="evidence" value="ECO:0007669"/>
    <property type="project" value="UniProtKB-SubCell"/>
</dbReference>
<name>A0A853ADB5_9ACTN</name>
<keyword evidence="13" id="KW-1185">Reference proteome</keyword>
<dbReference type="Proteomes" id="UP000567795">
    <property type="component" value="Unassembled WGS sequence"/>
</dbReference>
<sequence length="474" mass="49433">MSTVASPRPSGGVTPTAPARLGFVTRIASVAALGGFMFGYDTAVINGAVTAIRDHFGVGTAATGLTVAAALLGSAVGAWIAGSLADRHGRTRVMQIAALLFAISAVGSAVPFAIWDLGAWRFVGGIAIGIASVIAPTYIAEVAPAAYRGRLASLQQLAIVLGIAISQLVDWGIAAAAGGASEKLGPLYAWQWMLAVAVVPAVLYGALSLRIPESPRHLVAVGRTAEARDVLARVEGGDVDARMAELEQSLRSEHRSSLKDLRGPRGGLLPVVWIGIALSVLQQFVGINVIFYYSSMLWQSVGIEESNSLLISFSTSIINIVGTFVAIALVDRIGRKPLLLIGSIGMTVALGLAAWSFSAATIVNGDPSLPELQGAVALVAANAFVLFFAFSWGPGVWVLLGEIFPNRVRAAALAVAAAAQWIANWVITTAFPSMADWSLSGSYLVFTLFAGLSIIFVARFVTETKGRTLESMEG</sequence>
<keyword evidence="4" id="KW-1003">Cell membrane</keyword>
<evidence type="ECO:0000313" key="13">
    <source>
        <dbReference type="Proteomes" id="UP000567795"/>
    </source>
</evidence>
<keyword evidence="6 10" id="KW-0812">Transmembrane</keyword>
<reference evidence="12 13" key="1">
    <citation type="submission" date="2020-07" db="EMBL/GenBank/DDBJ databases">
        <title>Sequencing the genomes of 1000 actinobacteria strains.</title>
        <authorList>
            <person name="Klenk H.-P."/>
        </authorList>
    </citation>
    <scope>NUCLEOTIDE SEQUENCE [LARGE SCALE GENOMIC DNA]</scope>
    <source>
        <strain evidence="12 13">DSM 42178</strain>
    </source>
</reference>
<dbReference type="AlphaFoldDB" id="A0A853ADB5"/>
<dbReference type="NCBIfam" id="TIGR00879">
    <property type="entry name" value="SP"/>
    <property type="match status" value="1"/>
</dbReference>
<dbReference type="PANTHER" id="PTHR48020:SF12">
    <property type="entry name" value="PROTON MYO-INOSITOL COTRANSPORTER"/>
    <property type="match status" value="1"/>
</dbReference>
<feature type="transmembrane region" description="Helical" evidence="10">
    <location>
        <begin position="60"/>
        <end position="81"/>
    </location>
</feature>
<feature type="transmembrane region" description="Helical" evidence="10">
    <location>
        <begin position="309"/>
        <end position="330"/>
    </location>
</feature>
<evidence type="ECO:0000256" key="10">
    <source>
        <dbReference type="SAM" id="Phobius"/>
    </source>
</evidence>
<evidence type="ECO:0000256" key="2">
    <source>
        <dbReference type="ARBA" id="ARBA00010992"/>
    </source>
</evidence>
<comment type="similarity">
    <text evidence="2 9">Belongs to the major facilitator superfamily. Sugar transporter (TC 2.A.1.1) family.</text>
</comment>
<accession>A0A853ADB5</accession>
<dbReference type="InterPro" id="IPR020846">
    <property type="entry name" value="MFS_dom"/>
</dbReference>